<feature type="domain" description="Polysaccharide biosynthesis enzyme WcbI" evidence="1">
    <location>
        <begin position="3"/>
        <end position="195"/>
    </location>
</feature>
<dbReference type="InterPro" id="IPR041307">
    <property type="entry name" value="WcbI"/>
</dbReference>
<dbReference type="Proteomes" id="UP000199392">
    <property type="component" value="Unassembled WGS sequence"/>
</dbReference>
<reference evidence="3" key="1">
    <citation type="submission" date="2016-10" db="EMBL/GenBank/DDBJ databases">
        <authorList>
            <person name="Varghese N."/>
            <person name="Submissions S."/>
        </authorList>
    </citation>
    <scope>NUCLEOTIDE SEQUENCE [LARGE SCALE GENOMIC DNA]</scope>
    <source>
        <strain evidence="3">DSM 26894</strain>
    </source>
</reference>
<accession>A0A1I6RL39</accession>
<dbReference type="AlphaFoldDB" id="A0A1I6RL39"/>
<evidence type="ECO:0000259" key="1">
    <source>
        <dbReference type="Pfam" id="PF18588"/>
    </source>
</evidence>
<keyword evidence="3" id="KW-1185">Reference proteome</keyword>
<dbReference type="EMBL" id="FOZW01000003">
    <property type="protein sequence ID" value="SFS65366.1"/>
    <property type="molecule type" value="Genomic_DNA"/>
</dbReference>
<evidence type="ECO:0000313" key="2">
    <source>
        <dbReference type="EMBL" id="SFS65366.1"/>
    </source>
</evidence>
<dbReference type="OrthoDB" id="369216at2"/>
<proteinExistence type="predicted"/>
<organism evidence="2 3">
    <name type="scientific">Alloyangia pacifica</name>
    <dbReference type="NCBI Taxonomy" id="311180"/>
    <lineage>
        <taxon>Bacteria</taxon>
        <taxon>Pseudomonadati</taxon>
        <taxon>Pseudomonadota</taxon>
        <taxon>Alphaproteobacteria</taxon>
        <taxon>Rhodobacterales</taxon>
        <taxon>Roseobacteraceae</taxon>
        <taxon>Alloyangia</taxon>
    </lineage>
</organism>
<dbReference type="RefSeq" id="WP_092430770.1">
    <property type="nucleotide sequence ID" value="NZ_FNCL01000022.1"/>
</dbReference>
<name>A0A1I6RL39_9RHOB</name>
<sequence>MKAVIVSNCNAKAYYNYLAALFPDWDTRYVLKTEADAWIASGHEKFLEFLSEVDVFIGLPESHEKLFPKHLNKAAVQVLLPSFIFMGGRPDCVLLAGITSATRVGVIHSRIAAAAFVAGKSVEEAAALYCARHFEALGYFDSYAGSRRQLLDSYRPFGVDLEEEFEAWRGYGDFMYTPSHPQTRLLFDVLHKALAGKGIVTGREPGFVAQSRAGFEDYLARGIIWPVYPEIAERLALSNCKTRWRSSAAKGAGTEFDLRVMLERSYASFAARPDARRRITVALGGKEKLRELAGEQPAV</sequence>
<gene>
    <name evidence="2" type="ORF">SAMN04488050_103171</name>
</gene>
<dbReference type="Pfam" id="PF18588">
    <property type="entry name" value="WcbI"/>
    <property type="match status" value="1"/>
</dbReference>
<evidence type="ECO:0000313" key="3">
    <source>
        <dbReference type="Proteomes" id="UP000199392"/>
    </source>
</evidence>
<protein>
    <recommendedName>
        <fullName evidence="1">Polysaccharide biosynthesis enzyme WcbI domain-containing protein</fullName>
    </recommendedName>
</protein>
<dbReference type="STRING" id="311180.SAMN04488050_103171"/>